<dbReference type="Gene3D" id="1.10.287.1040">
    <property type="entry name" value="Exonuclease VII, small subunit"/>
    <property type="match status" value="1"/>
</dbReference>
<dbReference type="Pfam" id="PF02609">
    <property type="entry name" value="Exonuc_VII_S"/>
    <property type="match status" value="1"/>
</dbReference>
<comment type="similarity">
    <text evidence="1 6">Belongs to the XseB family.</text>
</comment>
<dbReference type="EC" id="3.1.11.6" evidence="6"/>
<sequence length="82" mass="9431">MEKEIKFEVAFSELEKIVKKLEQGNLTLDESIKLFEEGIKLSKICSSKLEEAEKKIEILIKAENGTNIIRPFEGSDEREETD</sequence>
<protein>
    <recommendedName>
        <fullName evidence="6">Exodeoxyribonuclease 7 small subunit</fullName>
        <ecNumber evidence="6">3.1.11.6</ecNumber>
    </recommendedName>
    <alternativeName>
        <fullName evidence="6">Exodeoxyribonuclease VII small subunit</fullName>
        <shortName evidence="6">Exonuclease VII small subunit</shortName>
    </alternativeName>
</protein>
<evidence type="ECO:0000256" key="2">
    <source>
        <dbReference type="ARBA" id="ARBA00022490"/>
    </source>
</evidence>
<organism evidence="7 8">
    <name type="scientific">Candidatus Schekmanbacteria bacterium RBG_16_38_11</name>
    <dbReference type="NCBI Taxonomy" id="1817880"/>
    <lineage>
        <taxon>Bacteria</taxon>
        <taxon>Candidatus Schekmaniibacteriota</taxon>
    </lineage>
</organism>
<dbReference type="EMBL" id="MGDF01000078">
    <property type="protein sequence ID" value="OGL45800.1"/>
    <property type="molecule type" value="Genomic_DNA"/>
</dbReference>
<dbReference type="Proteomes" id="UP000178435">
    <property type="component" value="Unassembled WGS sequence"/>
</dbReference>
<name>A0A1F7RWK4_9BACT</name>
<evidence type="ECO:0000256" key="6">
    <source>
        <dbReference type="HAMAP-Rule" id="MF_00337"/>
    </source>
</evidence>
<keyword evidence="3 6" id="KW-0540">Nuclease</keyword>
<dbReference type="HAMAP" id="MF_00337">
    <property type="entry name" value="Exonuc_7_S"/>
    <property type="match status" value="1"/>
</dbReference>
<comment type="subunit">
    <text evidence="6">Heterooligomer composed of large and small subunits.</text>
</comment>
<dbReference type="PIRSF" id="PIRSF006488">
    <property type="entry name" value="Exonuc_VII_S"/>
    <property type="match status" value="1"/>
</dbReference>
<evidence type="ECO:0000313" key="7">
    <source>
        <dbReference type="EMBL" id="OGL45800.1"/>
    </source>
</evidence>
<dbReference type="GO" id="GO:0009318">
    <property type="term" value="C:exodeoxyribonuclease VII complex"/>
    <property type="evidence" value="ECO:0007669"/>
    <property type="project" value="UniProtKB-UniRule"/>
</dbReference>
<dbReference type="PANTHER" id="PTHR34137:SF1">
    <property type="entry name" value="EXODEOXYRIBONUCLEASE 7 SMALL SUBUNIT"/>
    <property type="match status" value="1"/>
</dbReference>
<proteinExistence type="inferred from homology"/>
<comment type="catalytic activity">
    <reaction evidence="6">
        <text>Exonucleolytic cleavage in either 5'- to 3'- or 3'- to 5'-direction to yield nucleoside 5'-phosphates.</text>
        <dbReference type="EC" id="3.1.11.6"/>
    </reaction>
</comment>
<accession>A0A1F7RWK4</accession>
<reference evidence="7 8" key="1">
    <citation type="journal article" date="2016" name="Nat. Commun.">
        <title>Thousands of microbial genomes shed light on interconnected biogeochemical processes in an aquifer system.</title>
        <authorList>
            <person name="Anantharaman K."/>
            <person name="Brown C.T."/>
            <person name="Hug L.A."/>
            <person name="Sharon I."/>
            <person name="Castelle C.J."/>
            <person name="Probst A.J."/>
            <person name="Thomas B.C."/>
            <person name="Singh A."/>
            <person name="Wilkins M.J."/>
            <person name="Karaoz U."/>
            <person name="Brodie E.L."/>
            <person name="Williams K.H."/>
            <person name="Hubbard S.S."/>
            <person name="Banfield J.F."/>
        </authorList>
    </citation>
    <scope>NUCLEOTIDE SEQUENCE [LARGE SCALE GENOMIC DNA]</scope>
</reference>
<dbReference type="GO" id="GO:0005829">
    <property type="term" value="C:cytosol"/>
    <property type="evidence" value="ECO:0007669"/>
    <property type="project" value="TreeGrafter"/>
</dbReference>
<evidence type="ECO:0000256" key="5">
    <source>
        <dbReference type="ARBA" id="ARBA00022839"/>
    </source>
</evidence>
<comment type="subcellular location">
    <subcellularLocation>
        <location evidence="6">Cytoplasm</location>
    </subcellularLocation>
</comment>
<keyword evidence="4 6" id="KW-0378">Hydrolase</keyword>
<evidence type="ECO:0000256" key="1">
    <source>
        <dbReference type="ARBA" id="ARBA00009998"/>
    </source>
</evidence>
<dbReference type="SUPFAM" id="SSF116842">
    <property type="entry name" value="XseB-like"/>
    <property type="match status" value="1"/>
</dbReference>
<dbReference type="NCBIfam" id="NF002139">
    <property type="entry name" value="PRK00977.1-3"/>
    <property type="match status" value="1"/>
</dbReference>
<evidence type="ECO:0000256" key="4">
    <source>
        <dbReference type="ARBA" id="ARBA00022801"/>
    </source>
</evidence>
<keyword evidence="5 6" id="KW-0269">Exonuclease</keyword>
<dbReference type="NCBIfam" id="NF002140">
    <property type="entry name" value="PRK00977.1-4"/>
    <property type="match status" value="1"/>
</dbReference>
<dbReference type="NCBIfam" id="TIGR01280">
    <property type="entry name" value="xseB"/>
    <property type="match status" value="1"/>
</dbReference>
<dbReference type="InterPro" id="IPR037004">
    <property type="entry name" value="Exonuc_VII_ssu_sf"/>
</dbReference>
<evidence type="ECO:0000256" key="3">
    <source>
        <dbReference type="ARBA" id="ARBA00022722"/>
    </source>
</evidence>
<dbReference type="PANTHER" id="PTHR34137">
    <property type="entry name" value="EXODEOXYRIBONUCLEASE 7 SMALL SUBUNIT"/>
    <property type="match status" value="1"/>
</dbReference>
<dbReference type="InterPro" id="IPR003761">
    <property type="entry name" value="Exonuc_VII_S"/>
</dbReference>
<keyword evidence="2 6" id="KW-0963">Cytoplasm</keyword>
<gene>
    <name evidence="6" type="primary">xseB</name>
    <name evidence="7" type="ORF">A2149_02280</name>
</gene>
<dbReference type="GO" id="GO:0008855">
    <property type="term" value="F:exodeoxyribonuclease VII activity"/>
    <property type="evidence" value="ECO:0007669"/>
    <property type="project" value="UniProtKB-UniRule"/>
</dbReference>
<comment type="caution">
    <text evidence="7">The sequence shown here is derived from an EMBL/GenBank/DDBJ whole genome shotgun (WGS) entry which is preliminary data.</text>
</comment>
<evidence type="ECO:0000313" key="8">
    <source>
        <dbReference type="Proteomes" id="UP000178435"/>
    </source>
</evidence>
<comment type="function">
    <text evidence="6">Bidirectionally degrades single-stranded DNA into large acid-insoluble oligonucleotides, which are then degraded further into small acid-soluble oligonucleotides.</text>
</comment>
<dbReference type="AlphaFoldDB" id="A0A1F7RWK4"/>
<dbReference type="GO" id="GO:0006308">
    <property type="term" value="P:DNA catabolic process"/>
    <property type="evidence" value="ECO:0007669"/>
    <property type="project" value="UniProtKB-UniRule"/>
</dbReference>